<gene>
    <name evidence="3" type="ORF">DFR67_101476</name>
</gene>
<dbReference type="PROSITE" id="PS50043">
    <property type="entry name" value="HTH_LUXR_2"/>
    <property type="match status" value="1"/>
</dbReference>
<organism evidence="3 4">
    <name type="scientific">Williamsia limnetica</name>
    <dbReference type="NCBI Taxonomy" id="882452"/>
    <lineage>
        <taxon>Bacteria</taxon>
        <taxon>Bacillati</taxon>
        <taxon>Actinomycetota</taxon>
        <taxon>Actinomycetes</taxon>
        <taxon>Mycobacteriales</taxon>
        <taxon>Nocardiaceae</taxon>
        <taxon>Williamsia</taxon>
    </lineage>
</organism>
<dbReference type="Pfam" id="PF00196">
    <property type="entry name" value="GerE"/>
    <property type="match status" value="1"/>
</dbReference>
<dbReference type="SMART" id="SM00421">
    <property type="entry name" value="HTH_LUXR"/>
    <property type="match status" value="1"/>
</dbReference>
<feature type="domain" description="HTH luxR-type" evidence="2">
    <location>
        <begin position="82"/>
        <end position="152"/>
    </location>
</feature>
<reference evidence="3 4" key="1">
    <citation type="submission" date="2018-06" db="EMBL/GenBank/DDBJ databases">
        <title>Genomic Encyclopedia of Type Strains, Phase IV (KMG-IV): sequencing the most valuable type-strain genomes for metagenomic binning, comparative biology and taxonomic classification.</title>
        <authorList>
            <person name="Goeker M."/>
        </authorList>
    </citation>
    <scope>NUCLEOTIDE SEQUENCE [LARGE SCALE GENOMIC DNA]</scope>
    <source>
        <strain evidence="3 4">DSM 45521</strain>
    </source>
</reference>
<dbReference type="RefSeq" id="WP_110467763.1">
    <property type="nucleotide sequence ID" value="NZ_QJSP01000001.1"/>
</dbReference>
<evidence type="ECO:0000259" key="2">
    <source>
        <dbReference type="PROSITE" id="PS50043"/>
    </source>
</evidence>
<evidence type="ECO:0000313" key="4">
    <source>
        <dbReference type="Proteomes" id="UP000247591"/>
    </source>
</evidence>
<keyword evidence="4" id="KW-1185">Reference proteome</keyword>
<dbReference type="Gene3D" id="1.10.10.10">
    <property type="entry name" value="Winged helix-like DNA-binding domain superfamily/Winged helix DNA-binding domain"/>
    <property type="match status" value="1"/>
</dbReference>
<dbReference type="InterPro" id="IPR036388">
    <property type="entry name" value="WH-like_DNA-bd_sf"/>
</dbReference>
<dbReference type="InterPro" id="IPR000792">
    <property type="entry name" value="Tscrpt_reg_LuxR_C"/>
</dbReference>
<feature type="region of interest" description="Disordered" evidence="1">
    <location>
        <begin position="41"/>
        <end position="72"/>
    </location>
</feature>
<sequence length="159" mass="16895">MTVLHNTFGAPARTRVGYRPATPARMTREEALARLAQRTMPLPGRPGHATSGATCATPGAPTSGGHQSRGGYPPMAPEAAPVAYPKPKLSQREIEVLRAWLNLDSKSAVAESLFISLGTVNTHLARIRVKYNEVGRGAPTKAALVARAIQDGIVHIDDL</sequence>
<accession>A0A318RWI3</accession>
<protein>
    <submittedName>
        <fullName evidence="3">DNA-binding CsgD family transcriptional regulator</fullName>
    </submittedName>
</protein>
<dbReference type="EMBL" id="QJSP01000001">
    <property type="protein sequence ID" value="PYE21082.1"/>
    <property type="molecule type" value="Genomic_DNA"/>
</dbReference>
<evidence type="ECO:0000256" key="1">
    <source>
        <dbReference type="SAM" id="MobiDB-lite"/>
    </source>
</evidence>
<dbReference type="GO" id="GO:0006355">
    <property type="term" value="P:regulation of DNA-templated transcription"/>
    <property type="evidence" value="ECO:0007669"/>
    <property type="project" value="InterPro"/>
</dbReference>
<dbReference type="OrthoDB" id="3171335at2"/>
<evidence type="ECO:0000313" key="3">
    <source>
        <dbReference type="EMBL" id="PYE21082.1"/>
    </source>
</evidence>
<dbReference type="Proteomes" id="UP000247591">
    <property type="component" value="Unassembled WGS sequence"/>
</dbReference>
<name>A0A318RWI3_WILLI</name>
<comment type="caution">
    <text evidence="3">The sequence shown here is derived from an EMBL/GenBank/DDBJ whole genome shotgun (WGS) entry which is preliminary data.</text>
</comment>
<dbReference type="InterPro" id="IPR016032">
    <property type="entry name" value="Sig_transdc_resp-reg_C-effctor"/>
</dbReference>
<dbReference type="AlphaFoldDB" id="A0A318RWI3"/>
<proteinExistence type="predicted"/>
<dbReference type="CDD" id="cd06170">
    <property type="entry name" value="LuxR_C_like"/>
    <property type="match status" value="1"/>
</dbReference>
<keyword evidence="3" id="KW-0238">DNA-binding</keyword>
<dbReference type="SUPFAM" id="SSF46894">
    <property type="entry name" value="C-terminal effector domain of the bipartite response regulators"/>
    <property type="match status" value="1"/>
</dbReference>
<dbReference type="GO" id="GO:0003677">
    <property type="term" value="F:DNA binding"/>
    <property type="evidence" value="ECO:0007669"/>
    <property type="project" value="UniProtKB-KW"/>
</dbReference>